<evidence type="ECO:0000313" key="2">
    <source>
        <dbReference type="Proteomes" id="UP000789325"/>
    </source>
</evidence>
<dbReference type="EMBL" id="DYZL01000167">
    <property type="protein sequence ID" value="HJH43681.1"/>
    <property type="molecule type" value="Genomic_DNA"/>
</dbReference>
<name>A0A9D3ADT8_9ACTN</name>
<comment type="caution">
    <text evidence="1">The sequence shown here is derived from an EMBL/GenBank/DDBJ whole genome shotgun (WGS) entry which is preliminary data.</text>
</comment>
<organism evidence="1 2">
    <name type="scientific">Rubneribacter badeniensis</name>
    <dbReference type="NCBI Taxonomy" id="2070688"/>
    <lineage>
        <taxon>Bacteria</taxon>
        <taxon>Bacillati</taxon>
        <taxon>Actinomycetota</taxon>
        <taxon>Coriobacteriia</taxon>
        <taxon>Eggerthellales</taxon>
        <taxon>Eggerthellaceae</taxon>
        <taxon>Rubneribacter</taxon>
    </lineage>
</organism>
<dbReference type="Proteomes" id="UP000789325">
    <property type="component" value="Unassembled WGS sequence"/>
</dbReference>
<dbReference type="RefSeq" id="WP_169999014.1">
    <property type="nucleotide sequence ID" value="NZ_PPEL01000029.1"/>
</dbReference>
<evidence type="ECO:0000313" key="1">
    <source>
        <dbReference type="EMBL" id="HJH43681.1"/>
    </source>
</evidence>
<reference evidence="1" key="2">
    <citation type="submission" date="2021-09" db="EMBL/GenBank/DDBJ databases">
        <authorList>
            <person name="Gilroy R."/>
        </authorList>
    </citation>
    <scope>NUCLEOTIDE SEQUENCE</scope>
    <source>
        <strain evidence="1">USAMLcec12-2067</strain>
    </source>
</reference>
<reference evidence="1" key="1">
    <citation type="journal article" date="2021" name="PeerJ">
        <title>Extensive microbial diversity within the chicken gut microbiome revealed by metagenomics and culture.</title>
        <authorList>
            <person name="Gilroy R."/>
            <person name="Ravi A."/>
            <person name="Getino M."/>
            <person name="Pursley I."/>
            <person name="Horton D.L."/>
            <person name="Alikhan N.F."/>
            <person name="Baker D."/>
            <person name="Gharbi K."/>
            <person name="Hall N."/>
            <person name="Watson M."/>
            <person name="Adriaenssens E.M."/>
            <person name="Foster-Nyarko E."/>
            <person name="Jarju S."/>
            <person name="Secka A."/>
            <person name="Antonio M."/>
            <person name="Oren A."/>
            <person name="Chaudhuri R.R."/>
            <person name="La Ragione R."/>
            <person name="Hildebrand F."/>
            <person name="Pallen M.J."/>
        </authorList>
    </citation>
    <scope>NUCLEOTIDE SEQUENCE</scope>
    <source>
        <strain evidence="1">USAMLcec12-2067</strain>
    </source>
</reference>
<accession>A0A9D3ADT8</accession>
<gene>
    <name evidence="1" type="ORF">K8V16_07770</name>
</gene>
<sequence length="70" mass="7434">MDAVVSRRIVAAVFVVTFVLLCASAVIECVACPGAQTVNAALAWIKSTVHVADWPSWLAVWHLGDLATLV</sequence>
<proteinExistence type="predicted"/>
<protein>
    <submittedName>
        <fullName evidence="1">Uncharacterized protein</fullName>
    </submittedName>
</protein>
<dbReference type="AlphaFoldDB" id="A0A9D3ADT8"/>